<dbReference type="Gene3D" id="1.25.40.10">
    <property type="entry name" value="Tetratricopeptide repeat domain"/>
    <property type="match status" value="1"/>
</dbReference>
<name>A0A2P6NSC3_9EUKA</name>
<dbReference type="Proteomes" id="UP000241769">
    <property type="component" value="Unassembled WGS sequence"/>
</dbReference>
<evidence type="ECO:0000256" key="2">
    <source>
        <dbReference type="ARBA" id="ARBA00022679"/>
    </source>
</evidence>
<evidence type="ECO:0000256" key="5">
    <source>
        <dbReference type="SAM" id="Phobius"/>
    </source>
</evidence>
<comment type="caution">
    <text evidence="7">The sequence shown here is derived from an EMBL/GenBank/DDBJ whole genome shotgun (WGS) entry which is preliminary data.</text>
</comment>
<protein>
    <submittedName>
        <fullName evidence="7">O-linked GlcNAc transferase like protein</fullName>
    </submittedName>
</protein>
<sequence length="695" mass="80599">MKPFQARATRLGILQSKVTLVFGQVLFLYVLGTIFLWVRTSEYLNQQSASLSDSQMPEYLMGRDYLLYKQWKDDTGYKAIDQSFQDRLARAAQYKKQMEPHKAKLDEIIQHAKDLIGANKRQEAINSLEQAIQQYHPSDRLMRELGSAYADSDRAKCVEWMEKLIDLFPEVTHVDLLQSFYERWEDHPNSIRSSQRAYKLSPSTNRLTRIITSCEKWNFWENYLELLPELVQEVRRSVNKDPPYTPIHVYNALHMPFTLEDVQKIAQAWARAVGAHKPKKYSYPEWDGKRKIKIGFVSPDFRHHAVGIQIVDFFRFFERSKVEIFCYDTWHQEEQDFIRDKLKVNCQHFDSFRGGVTSEQLADRIQKDEIDVLVDLALTTAGGRPDLFGMKPAALQIAWLGLASTTGMTEYDYIIGDKVSTPPQFDQWYSEKILSMPHSYHIFNHKYYYGMVAEPEDQLPHLFVPKPIPLKSKDHFIFCNFQNTERVGPLEFHAWMSIIKQVPGSIMVLKHHTDANAKQLSNTAEKYHINMNVSDPGFFRQPNRVAFMRGSGMDHVAVKSKVCDMYLDGHFYNGHSNGGDMLWGGVPGVTYPGVTMASRAVASFYTTVGIPEMIASSWEDYIHKAVKYATTHRHELMQMRKKLTMERENTPLFSVGLFARNFQKAAHTIMTRHHIDKLPPQRIQIESDPPYNPTR</sequence>
<accession>A0A2P6NSC3</accession>
<dbReference type="GO" id="GO:0006493">
    <property type="term" value="P:protein O-linked glycosylation"/>
    <property type="evidence" value="ECO:0007669"/>
    <property type="project" value="TreeGrafter"/>
</dbReference>
<comment type="pathway">
    <text evidence="1">Protein modification; protein glycosylation.</text>
</comment>
<organism evidence="7 8">
    <name type="scientific">Planoprotostelium fungivorum</name>
    <dbReference type="NCBI Taxonomy" id="1890364"/>
    <lineage>
        <taxon>Eukaryota</taxon>
        <taxon>Amoebozoa</taxon>
        <taxon>Evosea</taxon>
        <taxon>Variosea</taxon>
        <taxon>Cavosteliida</taxon>
        <taxon>Cavosteliaceae</taxon>
        <taxon>Planoprotostelium</taxon>
    </lineage>
</organism>
<dbReference type="STRING" id="1890364.A0A2P6NSC3"/>
<feature type="domain" description="O-GlcNAc transferase C-terminal" evidence="6">
    <location>
        <begin position="220"/>
        <end position="449"/>
    </location>
</feature>
<evidence type="ECO:0000313" key="8">
    <source>
        <dbReference type="Proteomes" id="UP000241769"/>
    </source>
</evidence>
<keyword evidence="5" id="KW-1133">Transmembrane helix</keyword>
<evidence type="ECO:0000259" key="6">
    <source>
        <dbReference type="Pfam" id="PF13844"/>
    </source>
</evidence>
<keyword evidence="8" id="KW-1185">Reference proteome</keyword>
<feature type="domain" description="O-GlcNAc transferase C-terminal" evidence="6">
    <location>
        <begin position="473"/>
        <end position="660"/>
    </location>
</feature>
<keyword evidence="5" id="KW-0472">Membrane</keyword>
<dbReference type="InterPro" id="IPR029489">
    <property type="entry name" value="OGT/SEC/SPY_C"/>
</dbReference>
<dbReference type="Pfam" id="PF13844">
    <property type="entry name" value="Glyco_transf_41"/>
    <property type="match status" value="2"/>
</dbReference>
<dbReference type="PANTHER" id="PTHR44998:SF1">
    <property type="entry name" value="UDP-N-ACETYLGLUCOSAMINE--PEPTIDE N-ACETYLGLUCOSAMINYLTRANSFERASE 110 KDA SUBUNIT"/>
    <property type="match status" value="1"/>
</dbReference>
<keyword evidence="4" id="KW-0802">TPR repeat</keyword>
<keyword evidence="2 7" id="KW-0808">Transferase</keyword>
<dbReference type="OrthoDB" id="421121at2759"/>
<evidence type="ECO:0000256" key="3">
    <source>
        <dbReference type="ARBA" id="ARBA00022737"/>
    </source>
</evidence>
<keyword evidence="5" id="KW-0812">Transmembrane</keyword>
<dbReference type="InParanoid" id="A0A2P6NSC3"/>
<evidence type="ECO:0000313" key="7">
    <source>
        <dbReference type="EMBL" id="PRP86855.1"/>
    </source>
</evidence>
<proteinExistence type="predicted"/>
<dbReference type="InterPro" id="IPR011990">
    <property type="entry name" value="TPR-like_helical_dom_sf"/>
</dbReference>
<dbReference type="GO" id="GO:0016757">
    <property type="term" value="F:glycosyltransferase activity"/>
    <property type="evidence" value="ECO:0007669"/>
    <property type="project" value="TreeGrafter"/>
</dbReference>
<dbReference type="SUPFAM" id="SSF48452">
    <property type="entry name" value="TPR-like"/>
    <property type="match status" value="1"/>
</dbReference>
<dbReference type="Gene3D" id="3.40.50.11380">
    <property type="match status" value="1"/>
</dbReference>
<dbReference type="PANTHER" id="PTHR44998">
    <property type="match status" value="1"/>
</dbReference>
<keyword evidence="3" id="KW-0677">Repeat</keyword>
<reference evidence="7 8" key="1">
    <citation type="journal article" date="2018" name="Genome Biol. Evol.">
        <title>Multiple Roots of Fruiting Body Formation in Amoebozoa.</title>
        <authorList>
            <person name="Hillmann F."/>
            <person name="Forbes G."/>
            <person name="Novohradska S."/>
            <person name="Ferling I."/>
            <person name="Riege K."/>
            <person name="Groth M."/>
            <person name="Westermann M."/>
            <person name="Marz M."/>
            <person name="Spaller T."/>
            <person name="Winckler T."/>
            <person name="Schaap P."/>
            <person name="Glockner G."/>
        </authorList>
    </citation>
    <scope>NUCLEOTIDE SEQUENCE [LARGE SCALE GENOMIC DNA]</scope>
    <source>
        <strain evidence="7 8">Jena</strain>
    </source>
</reference>
<evidence type="ECO:0000256" key="1">
    <source>
        <dbReference type="ARBA" id="ARBA00004922"/>
    </source>
</evidence>
<evidence type="ECO:0000256" key="4">
    <source>
        <dbReference type="ARBA" id="ARBA00022803"/>
    </source>
</evidence>
<feature type="transmembrane region" description="Helical" evidence="5">
    <location>
        <begin position="20"/>
        <end position="38"/>
    </location>
</feature>
<dbReference type="AlphaFoldDB" id="A0A2P6NSC3"/>
<gene>
    <name evidence="7" type="ORF">PROFUN_05072</name>
</gene>
<dbReference type="EMBL" id="MDYQ01000026">
    <property type="protein sequence ID" value="PRP86855.1"/>
    <property type="molecule type" value="Genomic_DNA"/>
</dbReference>
<dbReference type="Gene3D" id="3.40.50.2000">
    <property type="entry name" value="Glycogen Phosphorylase B"/>
    <property type="match status" value="1"/>
</dbReference>